<reference evidence="9" key="1">
    <citation type="submission" date="2016-10" db="EMBL/GenBank/DDBJ databases">
        <authorList>
            <person name="Varghese N."/>
            <person name="Submissions S."/>
        </authorList>
    </citation>
    <scope>NUCLEOTIDE SEQUENCE [LARGE SCALE GENOMIC DNA]</scope>
    <source>
        <strain evidence="9">SP</strain>
    </source>
</reference>
<evidence type="ECO:0000259" key="7">
    <source>
        <dbReference type="Pfam" id="PF11728"/>
    </source>
</evidence>
<dbReference type="InterPro" id="IPR021062">
    <property type="entry name" value="ArAE_1_C"/>
</dbReference>
<keyword evidence="4 6" id="KW-1133">Transmembrane helix</keyword>
<feature type="transmembrane region" description="Helical" evidence="6">
    <location>
        <begin position="33"/>
        <end position="57"/>
    </location>
</feature>
<keyword evidence="2" id="KW-1003">Cell membrane</keyword>
<feature type="transmembrane region" description="Helical" evidence="6">
    <location>
        <begin position="92"/>
        <end position="110"/>
    </location>
</feature>
<feature type="transmembrane region" description="Helical" evidence="6">
    <location>
        <begin position="69"/>
        <end position="86"/>
    </location>
</feature>
<evidence type="ECO:0000313" key="9">
    <source>
        <dbReference type="Proteomes" id="UP000198935"/>
    </source>
</evidence>
<comment type="subcellular location">
    <subcellularLocation>
        <location evidence="1">Cell membrane</location>
        <topology evidence="1">Multi-pass membrane protein</topology>
    </subcellularLocation>
</comment>
<name>A0A1H3L117_9BACI</name>
<dbReference type="Gene3D" id="1.20.120.940">
    <property type="entry name" value="Putative aromatic acid exporter, C-terminal domain"/>
    <property type="match status" value="1"/>
</dbReference>
<accession>A0A1H3L117</accession>
<dbReference type="InterPro" id="IPR052984">
    <property type="entry name" value="UPF0421"/>
</dbReference>
<dbReference type="EMBL" id="FNPI01000002">
    <property type="protein sequence ID" value="SDY57594.1"/>
    <property type="molecule type" value="Genomic_DNA"/>
</dbReference>
<dbReference type="STRING" id="1503961.SAMN05421736_102313"/>
<dbReference type="InterPro" id="IPR038323">
    <property type="entry name" value="ArAE_1_C_sf"/>
</dbReference>
<keyword evidence="9" id="KW-1185">Reference proteome</keyword>
<gene>
    <name evidence="8" type="ORF">SAMN05421736_102313</name>
</gene>
<feature type="domain" description="Putative aromatic acid exporter C-terminal" evidence="7">
    <location>
        <begin position="162"/>
        <end position="326"/>
    </location>
</feature>
<evidence type="ECO:0000256" key="1">
    <source>
        <dbReference type="ARBA" id="ARBA00004651"/>
    </source>
</evidence>
<evidence type="ECO:0000256" key="6">
    <source>
        <dbReference type="SAM" id="Phobius"/>
    </source>
</evidence>
<dbReference type="GO" id="GO:0005886">
    <property type="term" value="C:plasma membrane"/>
    <property type="evidence" value="ECO:0007669"/>
    <property type="project" value="UniProtKB-SubCell"/>
</dbReference>
<organism evidence="8 9">
    <name type="scientific">Evansella caseinilytica</name>
    <dbReference type="NCBI Taxonomy" id="1503961"/>
    <lineage>
        <taxon>Bacteria</taxon>
        <taxon>Bacillati</taxon>
        <taxon>Bacillota</taxon>
        <taxon>Bacilli</taxon>
        <taxon>Bacillales</taxon>
        <taxon>Bacillaceae</taxon>
        <taxon>Evansella</taxon>
    </lineage>
</organism>
<evidence type="ECO:0000256" key="4">
    <source>
        <dbReference type="ARBA" id="ARBA00022989"/>
    </source>
</evidence>
<feature type="transmembrane region" description="Helical" evidence="6">
    <location>
        <begin position="141"/>
        <end position="158"/>
    </location>
</feature>
<sequence>MLSAVIRTCSKRGVFMMFRIGYRTLKTALGTGLAIAVAQALQLDYFTSAGIITILCIQKTRRKSFHMSWARFLACVIGFIYAVLLFETLGYYPWTVILLLLLFIPTTVLLKAQEGIVTSTVVIMHVYISSSFSVHLVWNELLLVTIGIGCALLMNAYMPSVERELKEMQGELEALYAKIFQQLAAYIKHGDSEWDGKEITEAAALLQSAKNKSLQNLENQILRYEDQYYHYFIMREKQLETIERMLPFLTSIEIQVKQGQMLADFLLELSEGVHPENTAYVFIEKLEALLETFKEMPLPTTREEFEARSSLFHLIHEIDQYLVIKQQFKPLRKYSLWR</sequence>
<dbReference type="PANTHER" id="PTHR40064">
    <property type="entry name" value="MEMBRANE PROTEIN-RELATED"/>
    <property type="match status" value="1"/>
</dbReference>
<keyword evidence="3 6" id="KW-0812">Transmembrane</keyword>
<protein>
    <submittedName>
        <fullName evidence="8">Uncharacterized membrane protein YgaE, UPF0421/DUF939 family</fullName>
    </submittedName>
</protein>
<dbReference type="PANTHER" id="PTHR40064:SF1">
    <property type="entry name" value="MEMBRANE PROTEIN"/>
    <property type="match status" value="1"/>
</dbReference>
<dbReference type="Proteomes" id="UP000198935">
    <property type="component" value="Unassembled WGS sequence"/>
</dbReference>
<dbReference type="Pfam" id="PF11728">
    <property type="entry name" value="ArAE_1_C"/>
    <property type="match status" value="1"/>
</dbReference>
<dbReference type="AlphaFoldDB" id="A0A1H3L117"/>
<proteinExistence type="predicted"/>
<evidence type="ECO:0000256" key="5">
    <source>
        <dbReference type="ARBA" id="ARBA00023136"/>
    </source>
</evidence>
<evidence type="ECO:0000256" key="3">
    <source>
        <dbReference type="ARBA" id="ARBA00022692"/>
    </source>
</evidence>
<evidence type="ECO:0000313" key="8">
    <source>
        <dbReference type="EMBL" id="SDY57594.1"/>
    </source>
</evidence>
<evidence type="ECO:0000256" key="2">
    <source>
        <dbReference type="ARBA" id="ARBA00022475"/>
    </source>
</evidence>
<feature type="transmembrane region" description="Helical" evidence="6">
    <location>
        <begin position="117"/>
        <end position="135"/>
    </location>
</feature>
<keyword evidence="5 6" id="KW-0472">Membrane</keyword>
<dbReference type="InterPro" id="IPR010343">
    <property type="entry name" value="ArAE_1"/>
</dbReference>
<dbReference type="Pfam" id="PF06081">
    <property type="entry name" value="ArAE_1"/>
    <property type="match status" value="1"/>
</dbReference>